<keyword evidence="2" id="KW-1185">Reference proteome</keyword>
<sequence>MGMFLSKHQTPPPLPPPEELYHQKPRLLSDSILDIPYQNVDDDYKIGKELGRGKFAITTICKEKSTGKKYACKSIPKRRLVTDSEKQHLKKEVRIMEHLNGQKNVVELKKVYEDSRFVHLIMEYCEGGELYDKMKSKGNYSEKIAAQIISSIMKVVYSLHFMGVMHRDLKPENFLLSKRGIFGFLPCYADYTKLKAIDFGLSAYIDEGEPNQEKVGTAFYVAPEVLRRQGYGKEVDIWSAGVILYMLLTGVPPFYGDDEKEIFHAILRADPDMKNYPWPDISKNAKELVMKMLTVDPKKRPTAAEVLNDKWLAENGVATNNPIDDEFLVRMKHFRAMNKFQRFALKVIADIIPEEELEGLKTMFRNMATDEDQNVTREELEKSLVRRGSNLGKDNIKMIAEAADADGNGLIDCKEFMTAMMNFQKLYKEEHLLKAFERFDKDNNKRISKEELKLMLKEYKMGDDATIENIISEIRVNADGEITYEEFCEMIKS</sequence>
<protein>
    <submittedName>
        <fullName evidence="1">Uncharacterized protein</fullName>
    </submittedName>
</protein>
<dbReference type="EMBL" id="CM042015">
    <property type="protein sequence ID" value="KAI3708522.1"/>
    <property type="molecule type" value="Genomic_DNA"/>
</dbReference>
<dbReference type="Proteomes" id="UP001055811">
    <property type="component" value="Linkage Group LG07"/>
</dbReference>
<reference evidence="2" key="1">
    <citation type="journal article" date="2022" name="Mol. Ecol. Resour.">
        <title>The genomes of chicory, endive, great burdock and yacon provide insights into Asteraceae palaeo-polyploidization history and plant inulin production.</title>
        <authorList>
            <person name="Fan W."/>
            <person name="Wang S."/>
            <person name="Wang H."/>
            <person name="Wang A."/>
            <person name="Jiang F."/>
            <person name="Liu H."/>
            <person name="Zhao H."/>
            <person name="Xu D."/>
            <person name="Zhang Y."/>
        </authorList>
    </citation>
    <scope>NUCLEOTIDE SEQUENCE [LARGE SCALE GENOMIC DNA]</scope>
    <source>
        <strain evidence="2">cv. Punajuju</strain>
    </source>
</reference>
<reference evidence="1 2" key="2">
    <citation type="journal article" date="2022" name="Mol. Ecol. Resour.">
        <title>The genomes of chicory, endive, great burdock and yacon provide insights into Asteraceae paleo-polyploidization history and plant inulin production.</title>
        <authorList>
            <person name="Fan W."/>
            <person name="Wang S."/>
            <person name="Wang H."/>
            <person name="Wang A."/>
            <person name="Jiang F."/>
            <person name="Liu H."/>
            <person name="Zhao H."/>
            <person name="Xu D."/>
            <person name="Zhang Y."/>
        </authorList>
    </citation>
    <scope>NUCLEOTIDE SEQUENCE [LARGE SCALE GENOMIC DNA]</scope>
    <source>
        <strain evidence="2">cv. Punajuju</strain>
        <tissue evidence="1">Leaves</tissue>
    </source>
</reference>
<name>A0ACB9AF82_CICIN</name>
<evidence type="ECO:0000313" key="2">
    <source>
        <dbReference type="Proteomes" id="UP001055811"/>
    </source>
</evidence>
<accession>A0ACB9AF82</accession>
<proteinExistence type="predicted"/>
<evidence type="ECO:0000313" key="1">
    <source>
        <dbReference type="EMBL" id="KAI3708522.1"/>
    </source>
</evidence>
<gene>
    <name evidence="1" type="ORF">L2E82_37723</name>
</gene>
<organism evidence="1 2">
    <name type="scientific">Cichorium intybus</name>
    <name type="common">Chicory</name>
    <dbReference type="NCBI Taxonomy" id="13427"/>
    <lineage>
        <taxon>Eukaryota</taxon>
        <taxon>Viridiplantae</taxon>
        <taxon>Streptophyta</taxon>
        <taxon>Embryophyta</taxon>
        <taxon>Tracheophyta</taxon>
        <taxon>Spermatophyta</taxon>
        <taxon>Magnoliopsida</taxon>
        <taxon>eudicotyledons</taxon>
        <taxon>Gunneridae</taxon>
        <taxon>Pentapetalae</taxon>
        <taxon>asterids</taxon>
        <taxon>campanulids</taxon>
        <taxon>Asterales</taxon>
        <taxon>Asteraceae</taxon>
        <taxon>Cichorioideae</taxon>
        <taxon>Cichorieae</taxon>
        <taxon>Cichoriinae</taxon>
        <taxon>Cichorium</taxon>
    </lineage>
</organism>
<comment type="caution">
    <text evidence="1">The sequence shown here is derived from an EMBL/GenBank/DDBJ whole genome shotgun (WGS) entry which is preliminary data.</text>
</comment>